<feature type="compositionally biased region" description="Basic and acidic residues" evidence="1">
    <location>
        <begin position="101"/>
        <end position="110"/>
    </location>
</feature>
<evidence type="ECO:0000256" key="1">
    <source>
        <dbReference type="SAM" id="MobiDB-lite"/>
    </source>
</evidence>
<evidence type="ECO:0000313" key="3">
    <source>
        <dbReference type="Proteomes" id="UP000760860"/>
    </source>
</evidence>
<feature type="compositionally biased region" description="Polar residues" evidence="1">
    <location>
        <begin position="112"/>
        <end position="122"/>
    </location>
</feature>
<dbReference type="AlphaFoldDB" id="A0A8T1GZQ7"/>
<comment type="caution">
    <text evidence="2">The sequence shown here is derived from an EMBL/GenBank/DDBJ whole genome shotgun (WGS) entry which is preliminary data.</text>
</comment>
<organism evidence="2 3">
    <name type="scientific">Phytophthora cactorum</name>
    <dbReference type="NCBI Taxonomy" id="29920"/>
    <lineage>
        <taxon>Eukaryota</taxon>
        <taxon>Sar</taxon>
        <taxon>Stramenopiles</taxon>
        <taxon>Oomycota</taxon>
        <taxon>Peronosporomycetes</taxon>
        <taxon>Peronosporales</taxon>
        <taxon>Peronosporaceae</taxon>
        <taxon>Phytophthora</taxon>
    </lineage>
</organism>
<feature type="compositionally biased region" description="Acidic residues" evidence="1">
    <location>
        <begin position="87"/>
        <end position="96"/>
    </location>
</feature>
<reference evidence="2" key="1">
    <citation type="submission" date="2018-05" db="EMBL/GenBank/DDBJ databases">
        <title>Effector identification in a new, highly contiguous assembly of the strawberry crown rot pathogen Phytophthora cactorum.</title>
        <authorList>
            <person name="Armitage A.D."/>
            <person name="Nellist C.F."/>
            <person name="Bates H."/>
            <person name="Vickerstaff R.J."/>
            <person name="Harrison R.J."/>
        </authorList>
    </citation>
    <scope>NUCLEOTIDE SEQUENCE</scope>
    <source>
        <strain evidence="2">P421</strain>
    </source>
</reference>
<proteinExistence type="predicted"/>
<dbReference type="EMBL" id="RCMV01006572">
    <property type="protein sequence ID" value="KAG3175956.1"/>
    <property type="molecule type" value="Genomic_DNA"/>
</dbReference>
<feature type="compositionally biased region" description="Basic and acidic residues" evidence="1">
    <location>
        <begin position="30"/>
        <end position="54"/>
    </location>
</feature>
<evidence type="ECO:0000313" key="2">
    <source>
        <dbReference type="EMBL" id="KAG3175956.1"/>
    </source>
</evidence>
<sequence length="147" mass="15652">ISDPATTRGHGVSHSSYGAAGSIPNGSDVLAEKESSTKKRKRDEPDASDPKLREFLQVMKQGREGALDNVANTDVGDLSVLPGTAVPEEESDDEYEQIPAPREKQRRIDPPEQTQASSSQPAQLMEIDAPSGNQTPAPAESAEPSES</sequence>
<feature type="region of interest" description="Disordered" evidence="1">
    <location>
        <begin position="1"/>
        <end position="147"/>
    </location>
</feature>
<dbReference type="Proteomes" id="UP000760860">
    <property type="component" value="Unassembled WGS sequence"/>
</dbReference>
<protein>
    <submittedName>
        <fullName evidence="2">Uncharacterized protein</fullName>
    </submittedName>
</protein>
<feature type="compositionally biased region" description="Low complexity" evidence="1">
    <location>
        <begin position="136"/>
        <end position="147"/>
    </location>
</feature>
<gene>
    <name evidence="2" type="ORF">PC129_g25563</name>
</gene>
<feature type="non-terminal residue" evidence="2">
    <location>
        <position position="147"/>
    </location>
</feature>
<accession>A0A8T1GZQ7</accession>
<feature type="non-terminal residue" evidence="2">
    <location>
        <position position="1"/>
    </location>
</feature>
<name>A0A8T1GZQ7_9STRA</name>